<evidence type="ECO:0000256" key="3">
    <source>
        <dbReference type="ARBA" id="ARBA00022670"/>
    </source>
</evidence>
<name>A0A0R1ZS05_9LACO</name>
<dbReference type="InterPro" id="IPR011650">
    <property type="entry name" value="Peptidase_M20_dimer"/>
</dbReference>
<dbReference type="GO" id="GO:0006526">
    <property type="term" value="P:L-arginine biosynthetic process"/>
    <property type="evidence" value="ECO:0007669"/>
    <property type="project" value="TreeGrafter"/>
</dbReference>
<dbReference type="GO" id="GO:0016805">
    <property type="term" value="F:dipeptidase activity"/>
    <property type="evidence" value="ECO:0007669"/>
    <property type="project" value="UniProtKB-KW"/>
</dbReference>
<dbReference type="InterPro" id="IPR050072">
    <property type="entry name" value="Peptidase_M20A"/>
</dbReference>
<dbReference type="RefSeq" id="WP_057906126.1">
    <property type="nucleotide sequence ID" value="NZ_AYYZ01000004.1"/>
</dbReference>
<dbReference type="GO" id="GO:0008777">
    <property type="term" value="F:acetylornithine deacetylase activity"/>
    <property type="evidence" value="ECO:0007669"/>
    <property type="project" value="TreeGrafter"/>
</dbReference>
<dbReference type="STRING" id="1423820.FC64_GL000641"/>
<evidence type="ECO:0000256" key="2">
    <source>
        <dbReference type="ARBA" id="ARBA00006247"/>
    </source>
</evidence>
<keyword evidence="5" id="KW-0378">Hydrolase</keyword>
<organism evidence="10 11">
    <name type="scientific">Ligilactobacillus araffinosus DSM 20653</name>
    <dbReference type="NCBI Taxonomy" id="1423820"/>
    <lineage>
        <taxon>Bacteria</taxon>
        <taxon>Bacillati</taxon>
        <taxon>Bacillota</taxon>
        <taxon>Bacilli</taxon>
        <taxon>Lactobacillales</taxon>
        <taxon>Lactobacillaceae</taxon>
        <taxon>Ligilactobacillus</taxon>
    </lineage>
</organism>
<dbReference type="GO" id="GO:0008270">
    <property type="term" value="F:zinc ion binding"/>
    <property type="evidence" value="ECO:0007669"/>
    <property type="project" value="InterPro"/>
</dbReference>
<sequence length="467" mass="51867">MTTIDWKKEAESRKNELLEDLKSMLRVKSVRDESKKTTDAPLGPGPKAGLDKFLEIASRDGFATKNIDGMAGQIAFGDGDETLGILAHVDVMPAGEGWNTDPFEPVIKDGKLYARGASDDKGPSMACYYGLKIIKELNLPVSKKVAFILGTDEESSWRGMDYYFKNMPEPDFGFSPDAFFPIINGEKGNVTFDAKFDGTNGGKYELIKFNSGLRENMVPRDAEAWIKAADYKEIIKAFDEFIAENPVVGEADMRDGQLYIHMIGKAAHAQEPKRGINAGTYLARFLNQFDFENGAKDFIAFAAEKLHLDSRLKNFDMNYTDDVMGDLTMNPGLLSFETSKEGSITLNFRYPKGTDPKYIEKGLNSAADQYHVHFEMHDGGMIPHYVDEDDPLVETLLNVYREQTGEDAHGQVVGGGTYGRLMKRGVAFGAMFPGVPDTMHQPNEFIPVDDLIKAAAIYAQGIYELIK</sequence>
<feature type="domain" description="Peptidase M20 dimerisation" evidence="9">
    <location>
        <begin position="260"/>
        <end position="370"/>
    </location>
</feature>
<keyword evidence="6" id="KW-0862">Zinc</keyword>
<dbReference type="NCBIfam" id="NF005591">
    <property type="entry name" value="PRK07318.1"/>
    <property type="match status" value="1"/>
</dbReference>
<dbReference type="InterPro" id="IPR010964">
    <property type="entry name" value="M20A_pepV-rel"/>
</dbReference>
<evidence type="ECO:0000259" key="9">
    <source>
        <dbReference type="Pfam" id="PF07687"/>
    </source>
</evidence>
<dbReference type="EMBL" id="AYYZ01000004">
    <property type="protein sequence ID" value="KRM53356.1"/>
    <property type="molecule type" value="Genomic_DNA"/>
</dbReference>
<dbReference type="InterPro" id="IPR036264">
    <property type="entry name" value="Bact_exopeptidase_dim_dom"/>
</dbReference>
<dbReference type="AlphaFoldDB" id="A0A0R1ZS05"/>
<dbReference type="SUPFAM" id="SSF55031">
    <property type="entry name" value="Bacterial exopeptidase dimerisation domain"/>
    <property type="match status" value="1"/>
</dbReference>
<dbReference type="SUPFAM" id="SSF53187">
    <property type="entry name" value="Zn-dependent exopeptidases"/>
    <property type="match status" value="1"/>
</dbReference>
<dbReference type="PROSITE" id="PS00759">
    <property type="entry name" value="ARGE_DAPE_CPG2_2"/>
    <property type="match status" value="1"/>
</dbReference>
<evidence type="ECO:0000313" key="10">
    <source>
        <dbReference type="EMBL" id="KRM53356.1"/>
    </source>
</evidence>
<dbReference type="NCBIfam" id="TIGR01886">
    <property type="entry name" value="dipeptidase"/>
    <property type="match status" value="1"/>
</dbReference>
<dbReference type="CDD" id="cd03888">
    <property type="entry name" value="M20_PepV"/>
    <property type="match status" value="1"/>
</dbReference>
<evidence type="ECO:0000256" key="7">
    <source>
        <dbReference type="ARBA" id="ARBA00022997"/>
    </source>
</evidence>
<accession>A0A0R1ZS05</accession>
<gene>
    <name evidence="10" type="ORF">FC64_GL000641</name>
</gene>
<evidence type="ECO:0000313" key="11">
    <source>
        <dbReference type="Proteomes" id="UP000051291"/>
    </source>
</evidence>
<dbReference type="GO" id="GO:0006508">
    <property type="term" value="P:proteolysis"/>
    <property type="evidence" value="ECO:0007669"/>
    <property type="project" value="UniProtKB-KW"/>
</dbReference>
<dbReference type="PATRIC" id="fig|1423820.4.peg.650"/>
<dbReference type="NCBIfam" id="TIGR01887">
    <property type="entry name" value="dipeptidaselike"/>
    <property type="match status" value="1"/>
</dbReference>
<dbReference type="Gene3D" id="3.30.70.360">
    <property type="match status" value="2"/>
</dbReference>
<dbReference type="InterPro" id="IPR011291">
    <property type="entry name" value="Pept_M20A_peptidaseV"/>
</dbReference>
<evidence type="ECO:0000256" key="5">
    <source>
        <dbReference type="ARBA" id="ARBA00022801"/>
    </source>
</evidence>
<keyword evidence="4" id="KW-0479">Metal-binding</keyword>
<dbReference type="GO" id="GO:0008237">
    <property type="term" value="F:metallopeptidase activity"/>
    <property type="evidence" value="ECO:0007669"/>
    <property type="project" value="UniProtKB-KW"/>
</dbReference>
<comment type="cofactor">
    <cofactor evidence="1">
        <name>Zn(2+)</name>
        <dbReference type="ChEBI" id="CHEBI:29105"/>
    </cofactor>
</comment>
<keyword evidence="7" id="KW-0224">Dipeptidase</keyword>
<proteinExistence type="inferred from homology"/>
<dbReference type="PANTHER" id="PTHR43808">
    <property type="entry name" value="ACETYLORNITHINE DEACETYLASE"/>
    <property type="match status" value="1"/>
</dbReference>
<dbReference type="Gene3D" id="3.40.630.10">
    <property type="entry name" value="Zn peptidases"/>
    <property type="match status" value="1"/>
</dbReference>
<dbReference type="InterPro" id="IPR002933">
    <property type="entry name" value="Peptidase_M20"/>
</dbReference>
<evidence type="ECO:0000256" key="1">
    <source>
        <dbReference type="ARBA" id="ARBA00001947"/>
    </source>
</evidence>
<dbReference type="Pfam" id="PF07687">
    <property type="entry name" value="M20_dimer"/>
    <property type="match status" value="1"/>
</dbReference>
<evidence type="ECO:0000256" key="4">
    <source>
        <dbReference type="ARBA" id="ARBA00022723"/>
    </source>
</evidence>
<dbReference type="Pfam" id="PF01546">
    <property type="entry name" value="Peptidase_M20"/>
    <property type="match status" value="1"/>
</dbReference>
<comment type="caution">
    <text evidence="10">The sequence shown here is derived from an EMBL/GenBank/DDBJ whole genome shotgun (WGS) entry which is preliminary data.</text>
</comment>
<comment type="similarity">
    <text evidence="2">Belongs to the peptidase M20A family.</text>
</comment>
<reference evidence="10 11" key="1">
    <citation type="journal article" date="2015" name="Genome Announc.">
        <title>Expanding the biotechnology potential of lactobacilli through comparative genomics of 213 strains and associated genera.</title>
        <authorList>
            <person name="Sun Z."/>
            <person name="Harris H.M."/>
            <person name="McCann A."/>
            <person name="Guo C."/>
            <person name="Argimon S."/>
            <person name="Zhang W."/>
            <person name="Yang X."/>
            <person name="Jeffery I.B."/>
            <person name="Cooney J.C."/>
            <person name="Kagawa T.F."/>
            <person name="Liu W."/>
            <person name="Song Y."/>
            <person name="Salvetti E."/>
            <person name="Wrobel A."/>
            <person name="Rasinkangas P."/>
            <person name="Parkhill J."/>
            <person name="Rea M.C."/>
            <person name="O'Sullivan O."/>
            <person name="Ritari J."/>
            <person name="Douillard F.P."/>
            <person name="Paul Ross R."/>
            <person name="Yang R."/>
            <person name="Briner A.E."/>
            <person name="Felis G.E."/>
            <person name="de Vos W.M."/>
            <person name="Barrangou R."/>
            <person name="Klaenhammer T.R."/>
            <person name="Caufield P.W."/>
            <person name="Cui Y."/>
            <person name="Zhang H."/>
            <person name="O'Toole P.W."/>
        </authorList>
    </citation>
    <scope>NUCLEOTIDE SEQUENCE [LARGE SCALE GENOMIC DNA]</scope>
    <source>
        <strain evidence="10 11">DSM 20653</strain>
    </source>
</reference>
<evidence type="ECO:0000256" key="8">
    <source>
        <dbReference type="ARBA" id="ARBA00023049"/>
    </source>
</evidence>
<dbReference type="Proteomes" id="UP000051291">
    <property type="component" value="Unassembled WGS sequence"/>
</dbReference>
<keyword evidence="8" id="KW-0482">Metalloprotease</keyword>
<evidence type="ECO:0000256" key="6">
    <source>
        <dbReference type="ARBA" id="ARBA00022833"/>
    </source>
</evidence>
<dbReference type="PANTHER" id="PTHR43808:SF31">
    <property type="entry name" value="N-ACETYL-L-CITRULLINE DEACETYLASE"/>
    <property type="match status" value="1"/>
</dbReference>
<keyword evidence="11" id="KW-1185">Reference proteome</keyword>
<keyword evidence="3" id="KW-0645">Protease</keyword>
<protein>
    <submittedName>
        <fullName evidence="10">Xaa-His dipeptidase</fullName>
    </submittedName>
</protein>
<dbReference type="InterPro" id="IPR001261">
    <property type="entry name" value="ArgE/DapE_CS"/>
</dbReference>